<sequence length="207" mass="23116">SFDICTMMRSLLALTVLLLSPEFTQSAGKCDLANPPKSWLTTKALGIMEWATAGISDQGKHFCVNRHPSGLVEANYHVNLAKGVNQESAQLTQSHRTLWDNPYNQCILDDDQIHVCFPYCAKDKQKIAIKAALSSGNPRIVARSIERLVNTEDWAITVMKVDFNDPDTHLNVTSFADPKVWCAIYIGIDPFVGSSYLYEIQLAKIIR</sequence>
<dbReference type="Proteomes" id="UP000025227">
    <property type="component" value="Unplaced"/>
</dbReference>
<dbReference type="OMA" id="IMEWATA"/>
<dbReference type="WBParaSite" id="HCON_00119940-00001">
    <property type="protein sequence ID" value="HCON_00119940-00001"/>
    <property type="gene ID" value="HCON_00119940"/>
</dbReference>
<evidence type="ECO:0000313" key="2">
    <source>
        <dbReference type="Proteomes" id="UP000025227"/>
    </source>
</evidence>
<evidence type="ECO:0000313" key="3">
    <source>
        <dbReference type="WBParaSite" id="HCON_00119940-00001"/>
    </source>
</evidence>
<protein>
    <submittedName>
        <fullName evidence="3">Protein C23H5.8, isoform c</fullName>
    </submittedName>
</protein>
<dbReference type="OrthoDB" id="5824843at2759"/>
<dbReference type="AlphaFoldDB" id="A0A7I5EBC1"/>
<evidence type="ECO:0000256" key="1">
    <source>
        <dbReference type="SAM" id="SignalP"/>
    </source>
</evidence>
<feature type="chain" id="PRO_5029724164" evidence="1">
    <location>
        <begin position="27"/>
        <end position="207"/>
    </location>
</feature>
<keyword evidence="2" id="KW-1185">Reference proteome</keyword>
<organism evidence="2 3">
    <name type="scientific">Haemonchus contortus</name>
    <name type="common">Barber pole worm</name>
    <dbReference type="NCBI Taxonomy" id="6289"/>
    <lineage>
        <taxon>Eukaryota</taxon>
        <taxon>Metazoa</taxon>
        <taxon>Ecdysozoa</taxon>
        <taxon>Nematoda</taxon>
        <taxon>Chromadorea</taxon>
        <taxon>Rhabditida</taxon>
        <taxon>Rhabditina</taxon>
        <taxon>Rhabditomorpha</taxon>
        <taxon>Strongyloidea</taxon>
        <taxon>Trichostrongylidae</taxon>
        <taxon>Haemonchus</taxon>
    </lineage>
</organism>
<feature type="signal peptide" evidence="1">
    <location>
        <begin position="1"/>
        <end position="26"/>
    </location>
</feature>
<accession>A0A7I5EBC1</accession>
<reference evidence="3" key="1">
    <citation type="submission" date="2020-12" db="UniProtKB">
        <authorList>
            <consortium name="WormBaseParasite"/>
        </authorList>
    </citation>
    <scope>IDENTIFICATION</scope>
    <source>
        <strain evidence="3">MHco3</strain>
    </source>
</reference>
<keyword evidence="1" id="KW-0732">Signal</keyword>
<proteinExistence type="predicted"/>
<name>A0A7I5EBC1_HAECO</name>